<dbReference type="OrthoDB" id="6197450at2"/>
<organism evidence="2 3">
    <name type="scientific">Hahella chejuensis (strain KCTC 2396)</name>
    <dbReference type="NCBI Taxonomy" id="349521"/>
    <lineage>
        <taxon>Bacteria</taxon>
        <taxon>Pseudomonadati</taxon>
        <taxon>Pseudomonadota</taxon>
        <taxon>Gammaproteobacteria</taxon>
        <taxon>Oceanospirillales</taxon>
        <taxon>Hahellaceae</taxon>
        <taxon>Hahella</taxon>
    </lineage>
</organism>
<dbReference type="PROSITE" id="PS00018">
    <property type="entry name" value="EF_HAND_1"/>
    <property type="match status" value="1"/>
</dbReference>
<evidence type="ECO:0000313" key="2">
    <source>
        <dbReference type="EMBL" id="ABC30108.1"/>
    </source>
</evidence>
<dbReference type="InterPro" id="IPR018247">
    <property type="entry name" value="EF_Hand_1_Ca_BS"/>
</dbReference>
<dbReference type="InterPro" id="IPR002048">
    <property type="entry name" value="EF_hand_dom"/>
</dbReference>
<evidence type="ECO:0000259" key="1">
    <source>
        <dbReference type="Pfam" id="PF13202"/>
    </source>
</evidence>
<feature type="domain" description="EF-hand" evidence="1">
    <location>
        <begin position="33"/>
        <end position="48"/>
    </location>
</feature>
<evidence type="ECO:0000313" key="3">
    <source>
        <dbReference type="Proteomes" id="UP000000238"/>
    </source>
</evidence>
<proteinExistence type="predicted"/>
<dbReference type="KEGG" id="hch:HCH_03354"/>
<sequence length="99" mass="10811">MNKLNVVCLSLLLAITAACTEPDREGLSSDANFASLDANQDGVIDKREANTNVELLNNWAAIDLDQDGAINSQEYIIHAGESTAAGRETDKDLDTRRYR</sequence>
<dbReference type="GO" id="GO:0005509">
    <property type="term" value="F:calcium ion binding"/>
    <property type="evidence" value="ECO:0007669"/>
    <property type="project" value="InterPro"/>
</dbReference>
<feature type="domain" description="EF-hand" evidence="1">
    <location>
        <begin position="61"/>
        <end position="75"/>
    </location>
</feature>
<accession>Q2SGW6</accession>
<dbReference type="PROSITE" id="PS51257">
    <property type="entry name" value="PROKAR_LIPOPROTEIN"/>
    <property type="match status" value="1"/>
</dbReference>
<name>Q2SGW6_HAHCH</name>
<keyword evidence="3" id="KW-1185">Reference proteome</keyword>
<protein>
    <recommendedName>
        <fullName evidence="1">EF-hand domain-containing protein</fullName>
    </recommendedName>
</protein>
<dbReference type="InterPro" id="IPR011992">
    <property type="entry name" value="EF-hand-dom_pair"/>
</dbReference>
<dbReference type="Gene3D" id="1.10.238.10">
    <property type="entry name" value="EF-hand"/>
    <property type="match status" value="1"/>
</dbReference>
<dbReference type="EMBL" id="CP000155">
    <property type="protein sequence ID" value="ABC30108.1"/>
    <property type="molecule type" value="Genomic_DNA"/>
</dbReference>
<reference evidence="2 3" key="1">
    <citation type="journal article" date="2005" name="Nucleic Acids Res.">
        <title>Genomic blueprint of Hahella chejuensis, a marine microbe producing an algicidal agent.</title>
        <authorList>
            <person name="Jeong H."/>
            <person name="Yim J.H."/>
            <person name="Lee C."/>
            <person name="Choi S.-H."/>
            <person name="Park Y.K."/>
            <person name="Yoon S.H."/>
            <person name="Hur C.-G."/>
            <person name="Kang H.-Y."/>
            <person name="Kim D."/>
            <person name="Lee H.H."/>
            <person name="Park K.H."/>
            <person name="Park S.-H."/>
            <person name="Park H.-S."/>
            <person name="Lee H.K."/>
            <person name="Oh T.K."/>
            <person name="Kim J.F."/>
        </authorList>
    </citation>
    <scope>NUCLEOTIDE SEQUENCE [LARGE SCALE GENOMIC DNA]</scope>
    <source>
        <strain evidence="2 3">KCTC 2396</strain>
    </source>
</reference>
<dbReference type="Pfam" id="PF13202">
    <property type="entry name" value="EF-hand_5"/>
    <property type="match status" value="2"/>
</dbReference>
<dbReference type="Proteomes" id="UP000000238">
    <property type="component" value="Chromosome"/>
</dbReference>
<dbReference type="SUPFAM" id="SSF47473">
    <property type="entry name" value="EF-hand"/>
    <property type="match status" value="1"/>
</dbReference>
<dbReference type="AlphaFoldDB" id="Q2SGW6"/>
<dbReference type="HOGENOM" id="CLU_181436_0_0_6"/>
<gene>
    <name evidence="2" type="ordered locus">HCH_03354</name>
</gene>
<dbReference type="RefSeq" id="WP_011397177.1">
    <property type="nucleotide sequence ID" value="NC_007645.1"/>
</dbReference>